<dbReference type="Proteomes" id="UP000664132">
    <property type="component" value="Unassembled WGS sequence"/>
</dbReference>
<sequence length="723" mass="80780">MKDWEARNARHWENDTESVVSSAPTDDGSSQHSAVEGTLVSMIASQTSGPRPAPIAHQVLNSTHTARNPVAQVVSARRGPSINGTIPNAGAAGRSHLPPAGKSGSFSRSTSQPQMSNHQNRANTGTGSGGSSADSGENVPPSSRWQPSGDTNTGRYRSATQGGTSRRNVQARGTTTRSVAKDLWAQPEGLITTKRAAYNEYTARTTQERDQYLRPPPRDEIFPSIGTYLWPYRKQTPIDLFGSKLAPLIAVRTEHKVFIECISTANNTQYLRMSSRDGKADFTPVFDAIRRAVQDAKAKEVSATPSYIFVPPTAEAMRKIVKPEVHQVLAPMRATDFVLFGDPLPEDEKLAWRLARPGMVTENQREFQTRLIAGLKQLEALKGYMRMRVTFGHVAIRNFRIPFTEGQYSFAQFIEMVKNPRQVGSFEKKIGGSETAIKLSQKIVNWPSRFVPANGRTVSLSDVKFKDTAILFIQTNTGEELRLEAEIDRFYEQEHSEFQAGSVRLFVKEKTHKSLNVTFVDVERKLDWQLEVITDRERFEVPFQLYDLIKKSISVDSKVFKDCHGLEYPELKTAPEKPLQYRRDFNITSVVVRSVIQYKLINSGFFVEVSIFREWIGDRMRGQPTMKTSVSMFHPEWDTQMESIEHTTRVRDFGPGLVHLFNGQTAWLEPFLDEVAFTQGLLVDVATAIKVEEATKPEAAATKAVAAAAKTAQYVAAQTSART</sequence>
<evidence type="ECO:0000256" key="1">
    <source>
        <dbReference type="SAM" id="MobiDB-lite"/>
    </source>
</evidence>
<accession>A0A8H7TB07</accession>
<feature type="compositionally biased region" description="Polar residues" evidence="1">
    <location>
        <begin position="140"/>
        <end position="177"/>
    </location>
</feature>
<dbReference type="Pfam" id="PF25482">
    <property type="entry name" value="DUF7905"/>
    <property type="match status" value="1"/>
</dbReference>
<protein>
    <recommendedName>
        <fullName evidence="2">DUF7905 domain-containing protein</fullName>
    </recommendedName>
</protein>
<reference evidence="3" key="1">
    <citation type="submission" date="2021-02" db="EMBL/GenBank/DDBJ databases">
        <title>Genome sequence Cadophora malorum strain M34.</title>
        <authorList>
            <person name="Stefanovic E."/>
            <person name="Vu D."/>
            <person name="Scully C."/>
            <person name="Dijksterhuis J."/>
            <person name="Roader J."/>
            <person name="Houbraken J."/>
        </authorList>
    </citation>
    <scope>NUCLEOTIDE SEQUENCE</scope>
    <source>
        <strain evidence="3">M34</strain>
    </source>
</reference>
<feature type="compositionally biased region" description="Basic and acidic residues" evidence="1">
    <location>
        <begin position="1"/>
        <end position="14"/>
    </location>
</feature>
<feature type="compositionally biased region" description="Polar residues" evidence="1">
    <location>
        <begin position="104"/>
        <end position="123"/>
    </location>
</feature>
<evidence type="ECO:0000313" key="3">
    <source>
        <dbReference type="EMBL" id="KAG4418264.1"/>
    </source>
</evidence>
<evidence type="ECO:0000259" key="2">
    <source>
        <dbReference type="Pfam" id="PF25482"/>
    </source>
</evidence>
<dbReference type="EMBL" id="JAFJYH010000133">
    <property type="protein sequence ID" value="KAG4418264.1"/>
    <property type="molecule type" value="Genomic_DNA"/>
</dbReference>
<feature type="domain" description="DUF7905" evidence="2">
    <location>
        <begin position="361"/>
        <end position="641"/>
    </location>
</feature>
<feature type="region of interest" description="Disordered" evidence="1">
    <location>
        <begin position="1"/>
        <end position="177"/>
    </location>
</feature>
<proteinExistence type="predicted"/>
<keyword evidence="4" id="KW-1185">Reference proteome</keyword>
<gene>
    <name evidence="3" type="ORF">IFR04_008622</name>
</gene>
<dbReference type="InterPro" id="IPR057227">
    <property type="entry name" value="DUF7905"/>
</dbReference>
<evidence type="ECO:0000313" key="4">
    <source>
        <dbReference type="Proteomes" id="UP000664132"/>
    </source>
</evidence>
<organism evidence="3 4">
    <name type="scientific">Cadophora malorum</name>
    <dbReference type="NCBI Taxonomy" id="108018"/>
    <lineage>
        <taxon>Eukaryota</taxon>
        <taxon>Fungi</taxon>
        <taxon>Dikarya</taxon>
        <taxon>Ascomycota</taxon>
        <taxon>Pezizomycotina</taxon>
        <taxon>Leotiomycetes</taxon>
        <taxon>Helotiales</taxon>
        <taxon>Ploettnerulaceae</taxon>
        <taxon>Cadophora</taxon>
    </lineage>
</organism>
<dbReference type="AlphaFoldDB" id="A0A8H7TB07"/>
<feature type="compositionally biased region" description="Polar residues" evidence="1">
    <location>
        <begin position="17"/>
        <end position="33"/>
    </location>
</feature>
<dbReference type="OrthoDB" id="4739136at2759"/>
<comment type="caution">
    <text evidence="3">The sequence shown here is derived from an EMBL/GenBank/DDBJ whole genome shotgun (WGS) entry which is preliminary data.</text>
</comment>
<name>A0A8H7TB07_9HELO</name>